<dbReference type="EMBL" id="SMFK01000001">
    <property type="protein sequence ID" value="TDD99401.1"/>
    <property type="molecule type" value="Genomic_DNA"/>
</dbReference>
<evidence type="ECO:0008006" key="3">
    <source>
        <dbReference type="Google" id="ProtNLM"/>
    </source>
</evidence>
<name>A0A4R5CH10_9FLAO</name>
<accession>A0A4R5CH10</accession>
<dbReference type="RefSeq" id="WP_132000541.1">
    <property type="nucleotide sequence ID" value="NZ_SMFK01000001.1"/>
</dbReference>
<dbReference type="Proteomes" id="UP000295479">
    <property type="component" value="Unassembled WGS sequence"/>
</dbReference>
<dbReference type="OrthoDB" id="790983at2"/>
<reference evidence="1 2" key="1">
    <citation type="submission" date="2019-03" db="EMBL/GenBank/DDBJ databases">
        <title>Flavobacterium AR-3-4 sp. nov. isolated from arctic soil.</title>
        <authorList>
            <person name="Chaudhary D.K."/>
        </authorList>
    </citation>
    <scope>NUCLEOTIDE SEQUENCE [LARGE SCALE GENOMIC DNA]</scope>
    <source>
        <strain evidence="1 2">AR-3-4</strain>
    </source>
</reference>
<comment type="caution">
    <text evidence="1">The sequence shown here is derived from an EMBL/GenBank/DDBJ whole genome shotgun (WGS) entry which is preliminary data.</text>
</comment>
<evidence type="ECO:0000313" key="2">
    <source>
        <dbReference type="Proteomes" id="UP000295479"/>
    </source>
</evidence>
<protein>
    <recommendedName>
        <fullName evidence="3">Tetracycline regulation of excision, RteC</fullName>
    </recommendedName>
</protein>
<keyword evidence="2" id="KW-1185">Reference proteome</keyword>
<evidence type="ECO:0000313" key="1">
    <source>
        <dbReference type="EMBL" id="TDD99401.1"/>
    </source>
</evidence>
<organism evidence="1 2">
    <name type="scientific">Flavobacterium cellulosilyticum</name>
    <dbReference type="NCBI Taxonomy" id="2541731"/>
    <lineage>
        <taxon>Bacteria</taxon>
        <taxon>Pseudomonadati</taxon>
        <taxon>Bacteroidota</taxon>
        <taxon>Flavobacteriia</taxon>
        <taxon>Flavobacteriales</taxon>
        <taxon>Flavobacteriaceae</taxon>
        <taxon>Flavobacterium</taxon>
    </lineage>
</organism>
<dbReference type="InterPro" id="IPR018534">
    <property type="entry name" value="Tet_reg_excision_RteC"/>
</dbReference>
<sequence>MQIYCSAFFCEFELEIEKIKKATIDPISQAKLVLQYIQIKLKELFKWLKKYIFNSVEDEIHFFKELKIKITSKYILYKKILEIELKSPSNSKKLKIKHYEKALDICYQFSKKDKEFYKYFRSGSSYNDHLYFIRNSDKEIINSDIILINFDKKLCTSHDLKLASIIANDILEIYLEEKIEQIKNSCNTKHPVVKSKLTWTGTKIEMVELIYSLYYQKMFNGGNTGIKEIAEEFSRAFNIQLDNSIYRCFTDIKNRPDPKGKFLNGLSENLDENINDEFD</sequence>
<proteinExistence type="predicted"/>
<gene>
    <name evidence="1" type="ORF">E0F76_01355</name>
</gene>
<dbReference type="Pfam" id="PF09357">
    <property type="entry name" value="RteC"/>
    <property type="match status" value="1"/>
</dbReference>
<dbReference type="AlphaFoldDB" id="A0A4R5CH10"/>